<dbReference type="Proteomes" id="UP000295621">
    <property type="component" value="Unassembled WGS sequence"/>
</dbReference>
<proteinExistence type="predicted"/>
<evidence type="ECO:0000313" key="1">
    <source>
        <dbReference type="EMBL" id="TDC52968.1"/>
    </source>
</evidence>
<dbReference type="EMBL" id="SMKL01000012">
    <property type="protein sequence ID" value="TDC52968.1"/>
    <property type="molecule type" value="Genomic_DNA"/>
</dbReference>
<dbReference type="AlphaFoldDB" id="A0A4R4RSG3"/>
<protein>
    <submittedName>
        <fullName evidence="1">Uncharacterized protein</fullName>
    </submittedName>
</protein>
<keyword evidence="2" id="KW-1185">Reference proteome</keyword>
<dbReference type="Pfam" id="PF19593">
    <property type="entry name" value="DUF6098"/>
    <property type="match status" value="1"/>
</dbReference>
<sequence length="148" mass="16460">MRVPRDFTDGEDLPVLESFDDVVRAVGEHPGLLVRYSKGPASDAKAGPSRDYEAGVDLPGWSVTTLEPESWWPRPPADWVARRLCKYDELDEPGRFAWLLTGRVVGQGPDHEPLVTDIEAVARVGRSALAEARRRYEERFDVGRGSTG</sequence>
<dbReference type="InterPro" id="IPR046080">
    <property type="entry name" value="DUF6098"/>
</dbReference>
<organism evidence="1 2">
    <name type="scientific">Jiangella ureilytica</name>
    <dbReference type="NCBI Taxonomy" id="2530374"/>
    <lineage>
        <taxon>Bacteria</taxon>
        <taxon>Bacillati</taxon>
        <taxon>Actinomycetota</taxon>
        <taxon>Actinomycetes</taxon>
        <taxon>Jiangellales</taxon>
        <taxon>Jiangellaceae</taxon>
        <taxon>Jiangella</taxon>
    </lineage>
</organism>
<accession>A0A4R4RSG3</accession>
<comment type="caution">
    <text evidence="1">The sequence shown here is derived from an EMBL/GenBank/DDBJ whole genome shotgun (WGS) entry which is preliminary data.</text>
</comment>
<evidence type="ECO:0000313" key="2">
    <source>
        <dbReference type="Proteomes" id="UP000295621"/>
    </source>
</evidence>
<gene>
    <name evidence="1" type="ORF">E1212_07440</name>
</gene>
<dbReference type="OrthoDB" id="3531920at2"/>
<name>A0A4R4RSG3_9ACTN</name>
<reference evidence="1 2" key="1">
    <citation type="submission" date="2019-02" db="EMBL/GenBank/DDBJ databases">
        <title>Draft genome sequences of novel Actinobacteria.</title>
        <authorList>
            <person name="Sahin N."/>
            <person name="Ay H."/>
            <person name="Saygin H."/>
        </authorList>
    </citation>
    <scope>NUCLEOTIDE SEQUENCE [LARGE SCALE GENOMIC DNA]</scope>
    <source>
        <strain evidence="1 2">KC603</strain>
    </source>
</reference>